<dbReference type="OrthoDB" id="2851338at2759"/>
<name>A0A0D2CQ32_9EURO</name>
<dbReference type="AlphaFoldDB" id="A0A0D2CQ32"/>
<evidence type="ECO:0000313" key="1">
    <source>
        <dbReference type="EMBL" id="KIW33343.1"/>
    </source>
</evidence>
<proteinExistence type="predicted"/>
<dbReference type="EMBL" id="KN847040">
    <property type="protein sequence ID" value="KIW33343.1"/>
    <property type="molecule type" value="Genomic_DNA"/>
</dbReference>
<reference evidence="1 2" key="1">
    <citation type="submission" date="2015-01" db="EMBL/GenBank/DDBJ databases">
        <title>The Genome Sequence of Cladophialophora immunda CBS83496.</title>
        <authorList>
            <consortium name="The Broad Institute Genomics Platform"/>
            <person name="Cuomo C."/>
            <person name="de Hoog S."/>
            <person name="Gorbushina A."/>
            <person name="Stielow B."/>
            <person name="Teixiera M."/>
            <person name="Abouelleil A."/>
            <person name="Chapman S.B."/>
            <person name="Priest M."/>
            <person name="Young S.K."/>
            <person name="Wortman J."/>
            <person name="Nusbaum C."/>
            <person name="Birren B."/>
        </authorList>
    </citation>
    <scope>NUCLEOTIDE SEQUENCE [LARGE SCALE GENOMIC DNA]</scope>
    <source>
        <strain evidence="1 2">CBS 83496</strain>
    </source>
</reference>
<accession>A0A0D2CQ32</accession>
<organism evidence="1 2">
    <name type="scientific">Cladophialophora immunda</name>
    <dbReference type="NCBI Taxonomy" id="569365"/>
    <lineage>
        <taxon>Eukaryota</taxon>
        <taxon>Fungi</taxon>
        <taxon>Dikarya</taxon>
        <taxon>Ascomycota</taxon>
        <taxon>Pezizomycotina</taxon>
        <taxon>Eurotiomycetes</taxon>
        <taxon>Chaetothyriomycetidae</taxon>
        <taxon>Chaetothyriales</taxon>
        <taxon>Herpotrichiellaceae</taxon>
        <taxon>Cladophialophora</taxon>
    </lineage>
</organism>
<evidence type="ECO:0000313" key="2">
    <source>
        <dbReference type="Proteomes" id="UP000054466"/>
    </source>
</evidence>
<gene>
    <name evidence="1" type="ORF">PV07_00200</name>
</gene>
<dbReference type="GeneID" id="27339394"/>
<dbReference type="RefSeq" id="XP_016253559.1">
    <property type="nucleotide sequence ID" value="XM_016386631.1"/>
</dbReference>
<dbReference type="VEuPathDB" id="FungiDB:PV07_00200"/>
<dbReference type="Proteomes" id="UP000054466">
    <property type="component" value="Unassembled WGS sequence"/>
</dbReference>
<keyword evidence="2" id="KW-1185">Reference proteome</keyword>
<sequence>MGRASIVLCVEVKSDVESERLQQWVQNLQQAIPTCTSVFRLHASDKHDSLKPYRDQYLINLEDPEALTQATIERLISEASTLFSSSDWNIYHEIARRSRPGIDNNEYPPIGTEYVQVGMDPTLGSTQDYLDWFEQEHQGMLAKVPGWRGTRRYRLASRYGSGREHAALFVSASEYDVENGLGGPIWQASIDTPWTERVRDNLAQAYHRRTWKFLPL</sequence>
<dbReference type="HOGENOM" id="CLU_073903_0_0_1"/>
<protein>
    <submittedName>
        <fullName evidence="1">Uncharacterized protein</fullName>
    </submittedName>
</protein>